<dbReference type="Gene3D" id="2.30.42.10">
    <property type="match status" value="1"/>
</dbReference>
<evidence type="ECO:0000313" key="5">
    <source>
        <dbReference type="Proteomes" id="UP000214566"/>
    </source>
</evidence>
<accession>A0A238D1Q4</accession>
<keyword evidence="4" id="KW-0378">Hydrolase</keyword>
<dbReference type="InterPro" id="IPR027268">
    <property type="entry name" value="Peptidase_M4/M1_CTD_sf"/>
</dbReference>
<dbReference type="InterPro" id="IPR007963">
    <property type="entry name" value="Peptidase_M61_catalytic"/>
</dbReference>
<feature type="domain" description="Peptidase M61 N-terminal" evidence="3">
    <location>
        <begin position="64"/>
        <end position="234"/>
    </location>
</feature>
<name>A0A238D1Q4_THIDL</name>
<dbReference type="SUPFAM" id="SSF50156">
    <property type="entry name" value="PDZ domain-like"/>
    <property type="match status" value="1"/>
</dbReference>
<evidence type="ECO:0000259" key="2">
    <source>
        <dbReference type="Pfam" id="PF05299"/>
    </source>
</evidence>
<dbReference type="Gene3D" id="1.10.390.10">
    <property type="entry name" value="Neutral Protease Domain 2"/>
    <property type="match status" value="1"/>
</dbReference>
<feature type="domain" description="Peptidase M61 catalytic" evidence="2">
    <location>
        <begin position="338"/>
        <end position="453"/>
    </location>
</feature>
<dbReference type="InterPro" id="IPR024191">
    <property type="entry name" value="Peptidase_M61"/>
</dbReference>
<dbReference type="EMBL" id="FLMQ01000045">
    <property type="protein sequence ID" value="SBP87181.1"/>
    <property type="molecule type" value="Genomic_DNA"/>
</dbReference>
<proteinExistence type="predicted"/>
<keyword evidence="4" id="KW-0645">Protease</keyword>
<dbReference type="InterPro" id="IPR036034">
    <property type="entry name" value="PDZ_sf"/>
</dbReference>
<feature type="region of interest" description="Disordered" evidence="1">
    <location>
        <begin position="32"/>
        <end position="63"/>
    </location>
</feature>
<keyword evidence="5" id="KW-1185">Reference proteome</keyword>
<organism evidence="4 5">
    <name type="scientific">Thiomonas delicata</name>
    <name type="common">Thiomonas cuprina</name>
    <dbReference type="NCBI Taxonomy" id="364030"/>
    <lineage>
        <taxon>Bacteria</taxon>
        <taxon>Pseudomonadati</taxon>
        <taxon>Pseudomonadota</taxon>
        <taxon>Betaproteobacteria</taxon>
        <taxon>Burkholderiales</taxon>
        <taxon>Thiomonas</taxon>
    </lineage>
</organism>
<dbReference type="Pfam" id="PF17899">
    <property type="entry name" value="Peptidase_M61_N"/>
    <property type="match status" value="1"/>
</dbReference>
<dbReference type="AlphaFoldDB" id="A0A238D1Q4"/>
<gene>
    <name evidence="4" type="ORF">THIARS_50429</name>
</gene>
<reference evidence="4 5" key="1">
    <citation type="submission" date="2016-06" db="EMBL/GenBank/DDBJ databases">
        <authorList>
            <person name="Kjaerup R.B."/>
            <person name="Dalgaard T.S."/>
            <person name="Juul-Madsen H.R."/>
        </authorList>
    </citation>
    <scope>NUCLEOTIDE SEQUENCE [LARGE SCALE GENOMIC DNA]</scope>
    <source>
        <strain evidence="4 5">DSM 16361</strain>
    </source>
</reference>
<evidence type="ECO:0000256" key="1">
    <source>
        <dbReference type="SAM" id="MobiDB-lite"/>
    </source>
</evidence>
<dbReference type="InterPro" id="IPR040756">
    <property type="entry name" value="Peptidase_M61_N"/>
</dbReference>
<dbReference type="Gene3D" id="2.60.40.3650">
    <property type="match status" value="1"/>
</dbReference>
<protein>
    <submittedName>
        <fullName evidence="4">Putative Peptidase M61, glycyl monoaminopeptidase</fullName>
    </submittedName>
</protein>
<dbReference type="Proteomes" id="UP000214566">
    <property type="component" value="Unassembled WGS sequence"/>
</dbReference>
<dbReference type="PIRSF" id="PIRSF016493">
    <property type="entry name" value="Glycyl_aminpptds"/>
    <property type="match status" value="1"/>
</dbReference>
<evidence type="ECO:0000313" key="4">
    <source>
        <dbReference type="EMBL" id="SBP87181.1"/>
    </source>
</evidence>
<sequence>MESASPPRGRMRPRMPICVLRGARRLVHILSRTMPSSPTPVARKRSSSALPAPTPDAQGRQGPHYTVGMDDALAHRFSIELDLASPAPQGQEFWLPVWIPGSYLVREFSRHVLAVEAACAGKPVALRKVAKNRWRAAPCKGPLRLRWTVYAHDASVRTAFLDASRGFFNPSSLLLAVDGQEQAAHTLRILPPAAQPAWTVATTLPGVDVDARGFGLYRADSYDRLIDHPVEVGRLLRLPFRAHGVPHEMVIAHADRLEGQVDTRRLAADLKRICEAEMALFEPQRPRAPFKRYAFLVAPTSNGYGGLEHADSTALICAEADLPHPADGKTRSAGYRQFLGLCSHEYFHAWNVKRIRPQALTPYDLERENMTSLLWLFEGFTSYYDDLILRRAGLLEPQQYLDLLARAINAVQATPGRHVQSLADASFDAWIKFYRPDENTPNVTVSYYALGGLFALALDLTLRMRSKATLDDVMRLLWRRYGRDDAPLRDQGLAEDALPALVREVSGLDLRGFFARHVDGTAELPLQRLLAAIGVRWSHGKADVLTGLGLRLDDAQGWPKVRQVLAGSWSQQAGLSPGDLLLAVNGERTSPEHLKRLHARARMGDLWQVHAMRDARLVQLQAPLPTLPQGPVQLALADKPPARALRWRKAWLGA</sequence>
<dbReference type="GO" id="GO:0004177">
    <property type="term" value="F:aminopeptidase activity"/>
    <property type="evidence" value="ECO:0007669"/>
    <property type="project" value="UniProtKB-KW"/>
</dbReference>
<keyword evidence="4" id="KW-0031">Aminopeptidase</keyword>
<dbReference type="Pfam" id="PF05299">
    <property type="entry name" value="Peptidase_M61"/>
    <property type="match status" value="1"/>
</dbReference>
<evidence type="ECO:0000259" key="3">
    <source>
        <dbReference type="Pfam" id="PF17899"/>
    </source>
</evidence>
<dbReference type="SUPFAM" id="SSF55486">
    <property type="entry name" value="Metalloproteases ('zincins'), catalytic domain"/>
    <property type="match status" value="1"/>
</dbReference>